<dbReference type="RefSeq" id="WP_136575344.1">
    <property type="nucleotide sequence ID" value="NZ_STFF01000001.1"/>
</dbReference>
<feature type="chain" id="PRO_5020517376" evidence="1">
    <location>
        <begin position="23"/>
        <end position="88"/>
    </location>
</feature>
<accession>A0A4S8I3M7</accession>
<evidence type="ECO:0000256" key="1">
    <source>
        <dbReference type="SAM" id="SignalP"/>
    </source>
</evidence>
<protein>
    <submittedName>
        <fullName evidence="2">Uncharacterized protein</fullName>
    </submittedName>
</protein>
<feature type="signal peptide" evidence="1">
    <location>
        <begin position="1"/>
        <end position="22"/>
    </location>
</feature>
<dbReference type="EMBL" id="STFF01000001">
    <property type="protein sequence ID" value="THU40852.1"/>
    <property type="molecule type" value="Genomic_DNA"/>
</dbReference>
<dbReference type="InterPro" id="IPR045391">
    <property type="entry name" value="DUF6520"/>
</dbReference>
<dbReference type="OrthoDB" id="680073at2"/>
<sequence>MKRIKIILNSIAITAAIAGAFATRFCMVPGDPTQYIPVNDAYKPAGNFGFDYNCYDSQNVCTYYQPDSVASPKEYLPYRKGQYAPIIK</sequence>
<reference evidence="2 3" key="1">
    <citation type="submission" date="2019-04" db="EMBL/GenBank/DDBJ databases">
        <title>Niastella caeni sp. nov., isolated from activated sludge.</title>
        <authorList>
            <person name="Sheng M."/>
        </authorList>
    </citation>
    <scope>NUCLEOTIDE SEQUENCE [LARGE SCALE GENOMIC DNA]</scope>
    <source>
        <strain evidence="2 3">HX-2-15</strain>
    </source>
</reference>
<dbReference type="Pfam" id="PF20130">
    <property type="entry name" value="DUF6520"/>
    <property type="match status" value="1"/>
</dbReference>
<evidence type="ECO:0000313" key="3">
    <source>
        <dbReference type="Proteomes" id="UP000306918"/>
    </source>
</evidence>
<comment type="caution">
    <text evidence="2">The sequence shown here is derived from an EMBL/GenBank/DDBJ whole genome shotgun (WGS) entry which is preliminary data.</text>
</comment>
<gene>
    <name evidence="2" type="ORF">FAM09_01685</name>
</gene>
<name>A0A4S8I3M7_9BACT</name>
<dbReference type="AlphaFoldDB" id="A0A4S8I3M7"/>
<keyword evidence="1" id="KW-0732">Signal</keyword>
<proteinExistence type="predicted"/>
<evidence type="ECO:0000313" key="2">
    <source>
        <dbReference type="EMBL" id="THU40852.1"/>
    </source>
</evidence>
<organism evidence="2 3">
    <name type="scientific">Niastella caeni</name>
    <dbReference type="NCBI Taxonomy" id="2569763"/>
    <lineage>
        <taxon>Bacteria</taxon>
        <taxon>Pseudomonadati</taxon>
        <taxon>Bacteroidota</taxon>
        <taxon>Chitinophagia</taxon>
        <taxon>Chitinophagales</taxon>
        <taxon>Chitinophagaceae</taxon>
        <taxon>Niastella</taxon>
    </lineage>
</organism>
<dbReference type="Proteomes" id="UP000306918">
    <property type="component" value="Unassembled WGS sequence"/>
</dbReference>
<keyword evidence="3" id="KW-1185">Reference proteome</keyword>